<evidence type="ECO:0000259" key="1">
    <source>
        <dbReference type="Pfam" id="PF20803"/>
    </source>
</evidence>
<dbReference type="AlphaFoldDB" id="A0A1G2KU12"/>
<gene>
    <name evidence="2" type="ORF">A3J58_01970</name>
</gene>
<dbReference type="Proteomes" id="UP000178510">
    <property type="component" value="Unassembled WGS sequence"/>
</dbReference>
<dbReference type="SUPFAM" id="SSF143430">
    <property type="entry name" value="TTP0101/SSO1404-like"/>
    <property type="match status" value="1"/>
</dbReference>
<dbReference type="Pfam" id="PF20803">
    <property type="entry name" value="PaaX_M"/>
    <property type="match status" value="1"/>
</dbReference>
<evidence type="ECO:0000313" key="3">
    <source>
        <dbReference type="Proteomes" id="UP000178510"/>
    </source>
</evidence>
<evidence type="ECO:0000313" key="2">
    <source>
        <dbReference type="EMBL" id="OHA02965.1"/>
    </source>
</evidence>
<organism evidence="2 3">
    <name type="scientific">Candidatus Sungbacteria bacterium RIFCSPHIGHO2_02_FULL_52_23</name>
    <dbReference type="NCBI Taxonomy" id="1802274"/>
    <lineage>
        <taxon>Bacteria</taxon>
        <taxon>Candidatus Sungiibacteriota</taxon>
    </lineage>
</organism>
<sequence length="196" mass="22981">MTRFTELVLTALQFQAKGLLTIGDILLSTPEETRRWFHHIPTEERRWFKENWVDMYRNRQQFHRTLNNLKRQGLITKSTDQRGSPWALTRIGKERNRQCGVRRRDPFSSEKIIFAKPAGSGITLVAYDIPEKDRRKRNWLRMCLVEMGCEKIQKSVWVAKGSIDEGFVHALRERHLLGNVHVLAVTREGTISQIVK</sequence>
<dbReference type="InterPro" id="IPR048846">
    <property type="entry name" value="PaaX-like_central"/>
</dbReference>
<feature type="domain" description="Transcriptional repressor PaaX-like central Cas2-like" evidence="1">
    <location>
        <begin position="123"/>
        <end position="190"/>
    </location>
</feature>
<accession>A0A1G2KU12</accession>
<reference evidence="2 3" key="1">
    <citation type="journal article" date="2016" name="Nat. Commun.">
        <title>Thousands of microbial genomes shed light on interconnected biogeochemical processes in an aquifer system.</title>
        <authorList>
            <person name="Anantharaman K."/>
            <person name="Brown C.T."/>
            <person name="Hug L.A."/>
            <person name="Sharon I."/>
            <person name="Castelle C.J."/>
            <person name="Probst A.J."/>
            <person name="Thomas B.C."/>
            <person name="Singh A."/>
            <person name="Wilkins M.J."/>
            <person name="Karaoz U."/>
            <person name="Brodie E.L."/>
            <person name="Williams K.H."/>
            <person name="Hubbard S.S."/>
            <person name="Banfield J.F."/>
        </authorList>
    </citation>
    <scope>NUCLEOTIDE SEQUENCE [LARGE SCALE GENOMIC DNA]</scope>
</reference>
<dbReference type="STRING" id="1802274.A3J58_01970"/>
<comment type="caution">
    <text evidence="2">The sequence shown here is derived from an EMBL/GenBank/DDBJ whole genome shotgun (WGS) entry which is preliminary data.</text>
</comment>
<dbReference type="EMBL" id="MHQM01000034">
    <property type="protein sequence ID" value="OHA02965.1"/>
    <property type="molecule type" value="Genomic_DNA"/>
</dbReference>
<protein>
    <recommendedName>
        <fullName evidence="1">Transcriptional repressor PaaX-like central Cas2-like domain-containing protein</fullName>
    </recommendedName>
</protein>
<name>A0A1G2KU12_9BACT</name>
<proteinExistence type="predicted"/>